<gene>
    <name evidence="1" type="ORF">PHET_10610</name>
</gene>
<evidence type="ECO:0000313" key="2">
    <source>
        <dbReference type="Proteomes" id="UP000748531"/>
    </source>
</evidence>
<keyword evidence="2" id="KW-1185">Reference proteome</keyword>
<dbReference type="Proteomes" id="UP000748531">
    <property type="component" value="Unassembled WGS sequence"/>
</dbReference>
<accession>A0A8J4T1F7</accession>
<sequence length="132" mass="14879">MTCSPSGSDIFPLPHPYTSPPYLTAKPDVTCFELLVVWLSVTTPPDREKQEQTQTASSISITNERNNIAKRYENQSSNIGTQLSQLRLPQQVRKKTAFKRALFAARPEDKIVIYGNCIYKFGAALDLGRRMD</sequence>
<comment type="caution">
    <text evidence="1">The sequence shown here is derived from an EMBL/GenBank/DDBJ whole genome shotgun (WGS) entry which is preliminary data.</text>
</comment>
<dbReference type="AlphaFoldDB" id="A0A8J4T1F7"/>
<organism evidence="1 2">
    <name type="scientific">Paragonimus heterotremus</name>
    <dbReference type="NCBI Taxonomy" id="100268"/>
    <lineage>
        <taxon>Eukaryota</taxon>
        <taxon>Metazoa</taxon>
        <taxon>Spiralia</taxon>
        <taxon>Lophotrochozoa</taxon>
        <taxon>Platyhelminthes</taxon>
        <taxon>Trematoda</taxon>
        <taxon>Digenea</taxon>
        <taxon>Plagiorchiida</taxon>
        <taxon>Troglotremata</taxon>
        <taxon>Troglotrematidae</taxon>
        <taxon>Paragonimus</taxon>
    </lineage>
</organism>
<dbReference type="EMBL" id="LUCH01008942">
    <property type="protein sequence ID" value="KAF5396181.1"/>
    <property type="molecule type" value="Genomic_DNA"/>
</dbReference>
<name>A0A8J4T1F7_9TREM</name>
<protein>
    <submittedName>
        <fullName evidence="1">Uncharacterized protein</fullName>
    </submittedName>
</protein>
<evidence type="ECO:0000313" key="1">
    <source>
        <dbReference type="EMBL" id="KAF5396181.1"/>
    </source>
</evidence>
<reference evidence="1" key="1">
    <citation type="submission" date="2019-05" db="EMBL/GenBank/DDBJ databases">
        <title>Annotation for the trematode Paragonimus heterotremus.</title>
        <authorList>
            <person name="Choi Y.-J."/>
        </authorList>
    </citation>
    <scope>NUCLEOTIDE SEQUENCE</scope>
    <source>
        <strain evidence="1">LC</strain>
    </source>
</reference>
<proteinExistence type="predicted"/>